<evidence type="ECO:0000313" key="3">
    <source>
        <dbReference type="Proteomes" id="UP001159363"/>
    </source>
</evidence>
<reference evidence="2 3" key="1">
    <citation type="submission" date="2023-02" db="EMBL/GenBank/DDBJ databases">
        <title>LHISI_Scaffold_Assembly.</title>
        <authorList>
            <person name="Stuart O.P."/>
            <person name="Cleave R."/>
            <person name="Magrath M.J.L."/>
            <person name="Mikheyev A.S."/>
        </authorList>
    </citation>
    <scope>NUCLEOTIDE SEQUENCE [LARGE SCALE GENOMIC DNA]</scope>
    <source>
        <strain evidence="2">Daus_M_001</strain>
        <tissue evidence="2">Leg muscle</tissue>
    </source>
</reference>
<accession>A0ABQ9G743</accession>
<name>A0ABQ9G743_9NEOP</name>
<gene>
    <name evidence="2" type="ORF">PR048_031066</name>
</gene>
<sequence length="954" mass="106357">MQVLECVRLRGIAVSERLACSPPPLRSGFNPRLVSPGFSHVGIVPDDAAGRRVFSGISRFPLPLYSGAAPYSPRCFTLIGSQDLDVRVAKISPLPLFTKYTAFIGEVNAFRPLTSEQQGTYDTRPVTSAAELSSSDGRVNYKTVSRLDCSTGLMALTVARLLQLCDLTGKLRNKWAKPGARSKVKCLHSRRHDEWGICAPQLPKSVLYQAGGDAMTQVHSCSWTALNIEVLRADEGEVRWEWSSAGIRHRHALFPPPGIKPGWLGGMRKYPATLEKYPATLEKYPATLEKYLATLEKYPATLEKYPATLEKYPATLEKYPATLEKYPATLEKYLATLEKYLATLEKYPATLEKYLATPLNTIHRHAFVSMRRRNVLYTRGREMWAEWPELALISTTDRQARVSRMCAVCTTDSHNTFLCATRCVRRRAKGEEAAEPPPPPGPTIQAIPYPRGRLYHSSLHTRVQVEKETRKNTRRGKSGKAVHVHTTAEHTQPDGWSRHVTHPRCASHASALQRGPTALMTLATRPVIICAVSWVTDPCRPIFIPLLQFPLASHHANRVQSPAGSLPDFRMWESWRTMPLVGGFPRGSPFPLALSFRRCSILTPITLIDSQDLAVKSRQNISTHLTYSAILTLSLFIRQTTECDTHASSNAAIMAAWYHEYVKKKRCGSFMYTDVVTLKFVSLPVAAKVFFPAQGSTSRGAVGWCWRLRVRIPGKAWSSPAKLSSIRPGYDTTHEGHKAGNSLSGSGALGDPRLQRQAVTSDFPQALLRFYFQGIPPPRTDIVMTTWRGEQVAPLAIPGYNDKRLLPTFLKPCSGGALGDPRLQRQAVTSDFPQALLRFYFQGIPPPRTDIVMTTWRGEQVAPLAIPGYNDKRLLPTFLKPCSGSTSRVFLRLVQTKLYRLRKLTPNYSPPHSVRTETLHALRIGAMRHYACVLVPPVSPPSLLDLGRAATWFP</sequence>
<organism evidence="2 3">
    <name type="scientific">Dryococelus australis</name>
    <dbReference type="NCBI Taxonomy" id="614101"/>
    <lineage>
        <taxon>Eukaryota</taxon>
        <taxon>Metazoa</taxon>
        <taxon>Ecdysozoa</taxon>
        <taxon>Arthropoda</taxon>
        <taxon>Hexapoda</taxon>
        <taxon>Insecta</taxon>
        <taxon>Pterygota</taxon>
        <taxon>Neoptera</taxon>
        <taxon>Polyneoptera</taxon>
        <taxon>Phasmatodea</taxon>
        <taxon>Verophasmatodea</taxon>
        <taxon>Anareolatae</taxon>
        <taxon>Phasmatidae</taxon>
        <taxon>Eurycanthinae</taxon>
        <taxon>Dryococelus</taxon>
    </lineage>
</organism>
<evidence type="ECO:0000256" key="1">
    <source>
        <dbReference type="SAM" id="MobiDB-lite"/>
    </source>
</evidence>
<comment type="caution">
    <text evidence="2">The sequence shown here is derived from an EMBL/GenBank/DDBJ whole genome shotgun (WGS) entry which is preliminary data.</text>
</comment>
<protein>
    <submittedName>
        <fullName evidence="2">Uncharacterized protein</fullName>
    </submittedName>
</protein>
<feature type="region of interest" description="Disordered" evidence="1">
    <location>
        <begin position="463"/>
        <end position="500"/>
    </location>
</feature>
<dbReference type="Proteomes" id="UP001159363">
    <property type="component" value="Chromosome 14"/>
</dbReference>
<evidence type="ECO:0000313" key="2">
    <source>
        <dbReference type="EMBL" id="KAJ8867267.1"/>
    </source>
</evidence>
<dbReference type="EMBL" id="JARBHB010000015">
    <property type="protein sequence ID" value="KAJ8867267.1"/>
    <property type="molecule type" value="Genomic_DNA"/>
</dbReference>
<keyword evidence="3" id="KW-1185">Reference proteome</keyword>
<proteinExistence type="predicted"/>
<feature type="region of interest" description="Disordered" evidence="1">
    <location>
        <begin position="728"/>
        <end position="747"/>
    </location>
</feature>
<feature type="compositionally biased region" description="Basic residues" evidence="1">
    <location>
        <begin position="472"/>
        <end position="483"/>
    </location>
</feature>